<gene>
    <name evidence="3" type="ORF">A2U01_0030826</name>
</gene>
<dbReference type="PANTHER" id="PTHR24559">
    <property type="entry name" value="TRANSPOSON TY3-I GAG-POL POLYPROTEIN"/>
    <property type="match status" value="1"/>
</dbReference>
<dbReference type="Gene3D" id="3.30.70.270">
    <property type="match status" value="1"/>
</dbReference>
<keyword evidence="4" id="KW-1185">Reference proteome</keyword>
<proteinExistence type="predicted"/>
<feature type="region of interest" description="Disordered" evidence="1">
    <location>
        <begin position="97"/>
        <end position="131"/>
    </location>
</feature>
<dbReference type="CDD" id="cd01647">
    <property type="entry name" value="RT_LTR"/>
    <property type="match status" value="1"/>
</dbReference>
<sequence length="142" mass="15696">MCVDFTDLNKACPKDPYPLPSIDRLIDGASGFKTLSFMDAYSGYNKIKMNTLDAPHTAFMSNTCNYHYKVMPFGLKNAGATKVFIRGPGRKVFGIHAHKQKNRGQPGKMSSHNRHEESNVGKGSSAAHRADSSPVKVFIMCR</sequence>
<dbReference type="AlphaFoldDB" id="A0A392PDN2"/>
<dbReference type="PANTHER" id="PTHR24559:SF444">
    <property type="entry name" value="REVERSE TRANSCRIPTASE DOMAIN-CONTAINING PROTEIN"/>
    <property type="match status" value="1"/>
</dbReference>
<comment type="caution">
    <text evidence="3">The sequence shown here is derived from an EMBL/GenBank/DDBJ whole genome shotgun (WGS) entry which is preliminary data.</text>
</comment>
<reference evidence="3 4" key="1">
    <citation type="journal article" date="2018" name="Front. Plant Sci.">
        <title>Red Clover (Trifolium pratense) and Zigzag Clover (T. medium) - A Picture of Genomic Similarities and Differences.</title>
        <authorList>
            <person name="Dluhosova J."/>
            <person name="Istvanek J."/>
            <person name="Nedelnik J."/>
            <person name="Repkova J."/>
        </authorList>
    </citation>
    <scope>NUCLEOTIDE SEQUENCE [LARGE SCALE GENOMIC DNA]</scope>
    <source>
        <strain evidence="4">cv. 10/8</strain>
        <tissue evidence="3">Leaf</tissue>
    </source>
</reference>
<evidence type="ECO:0000313" key="4">
    <source>
        <dbReference type="Proteomes" id="UP000265520"/>
    </source>
</evidence>
<dbReference type="Pfam" id="PF00078">
    <property type="entry name" value="RVT_1"/>
    <property type="match status" value="1"/>
</dbReference>
<dbReference type="Proteomes" id="UP000265520">
    <property type="component" value="Unassembled WGS sequence"/>
</dbReference>
<organism evidence="3 4">
    <name type="scientific">Trifolium medium</name>
    <dbReference type="NCBI Taxonomy" id="97028"/>
    <lineage>
        <taxon>Eukaryota</taxon>
        <taxon>Viridiplantae</taxon>
        <taxon>Streptophyta</taxon>
        <taxon>Embryophyta</taxon>
        <taxon>Tracheophyta</taxon>
        <taxon>Spermatophyta</taxon>
        <taxon>Magnoliopsida</taxon>
        <taxon>eudicotyledons</taxon>
        <taxon>Gunneridae</taxon>
        <taxon>Pentapetalae</taxon>
        <taxon>rosids</taxon>
        <taxon>fabids</taxon>
        <taxon>Fabales</taxon>
        <taxon>Fabaceae</taxon>
        <taxon>Papilionoideae</taxon>
        <taxon>50 kb inversion clade</taxon>
        <taxon>NPAAA clade</taxon>
        <taxon>Hologalegina</taxon>
        <taxon>IRL clade</taxon>
        <taxon>Trifolieae</taxon>
        <taxon>Trifolium</taxon>
    </lineage>
</organism>
<dbReference type="InterPro" id="IPR053134">
    <property type="entry name" value="RNA-dir_DNA_polymerase"/>
</dbReference>
<name>A0A392PDN2_9FABA</name>
<dbReference type="SUPFAM" id="SSF56672">
    <property type="entry name" value="DNA/RNA polymerases"/>
    <property type="match status" value="1"/>
</dbReference>
<dbReference type="InterPro" id="IPR043502">
    <property type="entry name" value="DNA/RNA_pol_sf"/>
</dbReference>
<feature type="domain" description="Reverse transcriptase" evidence="2">
    <location>
        <begin position="2"/>
        <end position="80"/>
    </location>
</feature>
<dbReference type="EMBL" id="LXQA010073704">
    <property type="protein sequence ID" value="MCI09737.1"/>
    <property type="molecule type" value="Genomic_DNA"/>
</dbReference>
<dbReference type="InterPro" id="IPR000477">
    <property type="entry name" value="RT_dom"/>
</dbReference>
<evidence type="ECO:0000313" key="3">
    <source>
        <dbReference type="EMBL" id="MCI09737.1"/>
    </source>
</evidence>
<dbReference type="Gene3D" id="3.10.10.10">
    <property type="entry name" value="HIV Type 1 Reverse Transcriptase, subunit A, domain 1"/>
    <property type="match status" value="1"/>
</dbReference>
<protein>
    <submittedName>
        <fullName evidence="3">Gag-pol polyprotein</fullName>
    </submittedName>
</protein>
<evidence type="ECO:0000259" key="2">
    <source>
        <dbReference type="Pfam" id="PF00078"/>
    </source>
</evidence>
<dbReference type="InterPro" id="IPR043128">
    <property type="entry name" value="Rev_trsase/Diguanyl_cyclase"/>
</dbReference>
<accession>A0A392PDN2</accession>
<evidence type="ECO:0000256" key="1">
    <source>
        <dbReference type="SAM" id="MobiDB-lite"/>
    </source>
</evidence>